<name>A0A069QR41_HOYLO</name>
<reference evidence="1 2" key="1">
    <citation type="submission" date="2013-08" db="EMBL/GenBank/DDBJ databases">
        <authorList>
            <person name="Weinstock G."/>
            <person name="Sodergren E."/>
            <person name="Wylie T."/>
            <person name="Fulton L."/>
            <person name="Fulton R."/>
            <person name="Fronick C."/>
            <person name="O'Laughlin M."/>
            <person name="Godfrey J."/>
            <person name="Miner T."/>
            <person name="Herter B."/>
            <person name="Appelbaum E."/>
            <person name="Cordes M."/>
            <person name="Lek S."/>
            <person name="Wollam A."/>
            <person name="Pepin K.H."/>
            <person name="Palsikar V.B."/>
            <person name="Mitreva M."/>
            <person name="Wilson R.K."/>
        </authorList>
    </citation>
    <scope>NUCLEOTIDE SEQUENCE [LARGE SCALE GENOMIC DNA]</scope>
    <source>
        <strain evidence="1 2">ATCC 15930</strain>
    </source>
</reference>
<dbReference type="EMBL" id="JNGW01000069">
    <property type="protein sequence ID" value="KDR52301.1"/>
    <property type="molecule type" value="Genomic_DNA"/>
</dbReference>
<keyword evidence="2" id="KW-1185">Reference proteome</keyword>
<evidence type="ECO:0000313" key="1">
    <source>
        <dbReference type="EMBL" id="KDR52301.1"/>
    </source>
</evidence>
<protein>
    <submittedName>
        <fullName evidence="1">Uncharacterized protein</fullName>
    </submittedName>
</protein>
<sequence>MRFPLFFRTFAASIRSARGIRLVAKAWDGGRARHFYLHYSK</sequence>
<dbReference type="HOGENOM" id="CLU_3274518_0_0_10"/>
<gene>
    <name evidence="1" type="ORF">HMPREF1991_01650</name>
</gene>
<dbReference type="AlphaFoldDB" id="A0A069QR41"/>
<evidence type="ECO:0000313" key="2">
    <source>
        <dbReference type="Proteomes" id="UP000027442"/>
    </source>
</evidence>
<dbReference type="Proteomes" id="UP000027442">
    <property type="component" value="Unassembled WGS sequence"/>
</dbReference>
<comment type="caution">
    <text evidence="1">The sequence shown here is derived from an EMBL/GenBank/DDBJ whole genome shotgun (WGS) entry which is preliminary data.</text>
</comment>
<dbReference type="PATRIC" id="fig|1122985.7.peg.1715"/>
<organism evidence="1 2">
    <name type="scientific">Hoylesella loescheii DSM 19665 = JCM 12249 = ATCC 15930</name>
    <dbReference type="NCBI Taxonomy" id="1122985"/>
    <lineage>
        <taxon>Bacteria</taxon>
        <taxon>Pseudomonadati</taxon>
        <taxon>Bacteroidota</taxon>
        <taxon>Bacteroidia</taxon>
        <taxon>Bacteroidales</taxon>
        <taxon>Prevotellaceae</taxon>
        <taxon>Hoylesella</taxon>
    </lineage>
</organism>
<accession>A0A069QR41</accession>
<proteinExistence type="predicted"/>